<sequence length="202" mass="23264">MVQFSKFITNDHNLFLQKNPRTLPILDDNGFLLGESNAILQYLAEQYGKDDTLYPKDPKARAVVNHRLCFNLSTYYPCVAHYTLGPVILDNPKSSVDEHKMDIALDNFHDLLKLLMKDYVAGDTVTIADFQLVATTMCLQFAKVNLRRWPLVKNWYNSYKFAHPTLWKIVEAGMKELDGFRAPSEKKEEHKPLSHLLLPLPN</sequence>
<dbReference type="SFLD" id="SFLDG00358">
    <property type="entry name" value="Main_(cytGST)"/>
    <property type="match status" value="1"/>
</dbReference>
<dbReference type="FunFam" id="1.20.1050.10:FF:000007">
    <property type="entry name" value="Glutathione S-transferase 1-1"/>
    <property type="match status" value="1"/>
</dbReference>
<dbReference type="SUPFAM" id="SSF47616">
    <property type="entry name" value="GST C-terminal domain-like"/>
    <property type="match status" value="1"/>
</dbReference>
<protein>
    <submittedName>
        <fullName evidence="3">Putative glutathione S-transferase uncharacterized class member 2</fullName>
    </submittedName>
</protein>
<feature type="domain" description="GST N-terminal" evidence="1">
    <location>
        <begin position="1"/>
        <end position="51"/>
    </location>
</feature>
<dbReference type="InterPro" id="IPR004045">
    <property type="entry name" value="Glutathione_S-Trfase_N"/>
</dbReference>
<dbReference type="Gene3D" id="1.20.1050.10">
    <property type="match status" value="1"/>
</dbReference>
<dbReference type="PROSITE" id="PS50405">
    <property type="entry name" value="GST_CTER"/>
    <property type="match status" value="1"/>
</dbReference>
<accession>A0A1P8PEX9</accession>
<organism evidence="3">
    <name type="scientific">Leptinotarsa decemlineata</name>
    <name type="common">Colorado potato beetle</name>
    <name type="synonym">Doryphora decemlineata</name>
    <dbReference type="NCBI Taxonomy" id="7539"/>
    <lineage>
        <taxon>Eukaryota</taxon>
        <taxon>Metazoa</taxon>
        <taxon>Ecdysozoa</taxon>
        <taxon>Arthropoda</taxon>
        <taxon>Hexapoda</taxon>
        <taxon>Insecta</taxon>
        <taxon>Pterygota</taxon>
        <taxon>Neoptera</taxon>
        <taxon>Endopterygota</taxon>
        <taxon>Coleoptera</taxon>
        <taxon>Polyphaga</taxon>
        <taxon>Cucujiformia</taxon>
        <taxon>Chrysomeloidea</taxon>
        <taxon>Chrysomelidae</taxon>
        <taxon>Chrysomelinae</taxon>
        <taxon>Doryphorini</taxon>
        <taxon>Leptinotarsa</taxon>
    </lineage>
</organism>
<dbReference type="Pfam" id="PF13417">
    <property type="entry name" value="GST_N_3"/>
    <property type="match status" value="1"/>
</dbReference>
<dbReference type="AlphaFoldDB" id="A0A1P8PEX9"/>
<proteinExistence type="evidence at transcript level"/>
<dbReference type="InterPro" id="IPR040079">
    <property type="entry name" value="Glutathione_S-Trfase"/>
</dbReference>
<keyword evidence="3" id="KW-0808">Transferase</keyword>
<evidence type="ECO:0000313" key="3">
    <source>
        <dbReference type="EMBL" id="APX61056.1"/>
    </source>
</evidence>
<name>A0A1P8PEX9_LEPDE</name>
<dbReference type="Gene3D" id="3.40.30.10">
    <property type="entry name" value="Glutaredoxin"/>
    <property type="match status" value="1"/>
</dbReference>
<dbReference type="InterPro" id="IPR036249">
    <property type="entry name" value="Thioredoxin-like_sf"/>
</dbReference>
<dbReference type="PANTHER" id="PTHR43969">
    <property type="entry name" value="GLUTATHIONE S TRANSFERASE D10, ISOFORM A-RELATED"/>
    <property type="match status" value="1"/>
</dbReference>
<dbReference type="PROSITE" id="PS50404">
    <property type="entry name" value="GST_NTER"/>
    <property type="match status" value="1"/>
</dbReference>
<dbReference type="SFLD" id="SFLDS00019">
    <property type="entry name" value="Glutathione_Transferase_(cytos"/>
    <property type="match status" value="1"/>
</dbReference>
<dbReference type="Pfam" id="PF00043">
    <property type="entry name" value="GST_C"/>
    <property type="match status" value="1"/>
</dbReference>
<dbReference type="EMBL" id="KU522337">
    <property type="protein sequence ID" value="APX61056.1"/>
    <property type="molecule type" value="mRNA"/>
</dbReference>
<reference evidence="3" key="2">
    <citation type="submission" date="2016-01" db="EMBL/GenBank/DDBJ databases">
        <authorList>
            <person name="Oliw E.H."/>
        </authorList>
    </citation>
    <scope>NUCLEOTIDE SEQUENCE</scope>
</reference>
<dbReference type="InterPro" id="IPR004046">
    <property type="entry name" value="GST_C"/>
</dbReference>
<dbReference type="GO" id="GO:0004364">
    <property type="term" value="F:glutathione transferase activity"/>
    <property type="evidence" value="ECO:0007669"/>
    <property type="project" value="TreeGrafter"/>
</dbReference>
<dbReference type="OrthoDB" id="4951845at2759"/>
<evidence type="ECO:0000259" key="2">
    <source>
        <dbReference type="PROSITE" id="PS50405"/>
    </source>
</evidence>
<dbReference type="GO" id="GO:0006749">
    <property type="term" value="P:glutathione metabolic process"/>
    <property type="evidence" value="ECO:0007669"/>
    <property type="project" value="TreeGrafter"/>
</dbReference>
<dbReference type="InterPro" id="IPR036282">
    <property type="entry name" value="Glutathione-S-Trfase_C_sf"/>
</dbReference>
<dbReference type="KEGG" id="ldc:111514056"/>
<evidence type="ECO:0000259" key="1">
    <source>
        <dbReference type="PROSITE" id="PS50404"/>
    </source>
</evidence>
<dbReference type="InterPro" id="IPR010987">
    <property type="entry name" value="Glutathione-S-Trfase_C-like"/>
</dbReference>
<feature type="domain" description="GST C-terminal" evidence="2">
    <location>
        <begin position="57"/>
        <end position="184"/>
    </location>
</feature>
<dbReference type="SUPFAM" id="SSF52833">
    <property type="entry name" value="Thioredoxin-like"/>
    <property type="match status" value="1"/>
</dbReference>
<reference evidence="3" key="1">
    <citation type="journal article" date="2016" name="Pestic. Biochem. Physiol.">
        <title>Identification of glutathione S-transferase genes in Leptinotarsa decemlineata and their expression patterns under stress of three insecticides.</title>
        <authorList>
            <person name="Han J.B."/>
            <person name="Li G.Q."/>
            <person name="Wan P.J."/>
            <person name="Zhu T.T."/>
            <person name="Meng Q.W."/>
        </authorList>
    </citation>
    <scope>NUCLEOTIDE SEQUENCE</scope>
</reference>
<dbReference type="PANTHER" id="PTHR43969:SF7">
    <property type="entry name" value="GST-CONTAINING FLYWCH ZINC-FINGER PROTEIN"/>
    <property type="match status" value="1"/>
</dbReference>